<dbReference type="AlphaFoldDB" id="A0A143PUK5"/>
<dbReference type="RefSeq" id="WP_110173030.1">
    <property type="nucleotide sequence ID" value="NZ_CP015136.1"/>
</dbReference>
<sequence length="360" mass="38040">MSTAKTRYFLVGSAAILTAGLTAGTVAYMGGMPRAFASNAGPDELSLVPVGAAVVAYANVQGVMSSEFRQRLTTLMDDEGKGRQEFQEHTGIDVEQDIDAVIAAISPGGHSDAFVALRGRFDIGKIEALVVSKGGQISEYKGAKILQAPAHTESEPTTEPAEPTGTEPIVEPTLHERVPPVIALVNANLVIVGSDAAVKAAIDRSQGAGTASITSDGEFVRMLESVDQNSTVWAIGRPKVLQDGAELPTQILQQIPEVKWFAASGHLNGGLQATVRAEGKDEEAGKNMREVLQGVLALARLQVDAKPELKPLLNSIQIEGTGNGVALHLTLPAEMLDVIVKQASATHDAHWKQLHQRAEN</sequence>
<reference evidence="3" key="2">
    <citation type="submission" date="2016-04" db="EMBL/GenBank/DDBJ databases">
        <title>First Complete Genome Sequence of a Subdivision 6 Acidobacterium.</title>
        <authorList>
            <person name="Huang S."/>
            <person name="Vieira S."/>
            <person name="Bunk B."/>
            <person name="Riedel T."/>
            <person name="Sproeer C."/>
            <person name="Overmann J."/>
        </authorList>
    </citation>
    <scope>NUCLEOTIDE SEQUENCE [LARGE SCALE GENOMIC DNA]</scope>
    <source>
        <strain evidence="3">DSM 100886 HEG_-6_39</strain>
    </source>
</reference>
<evidence type="ECO:0008006" key="4">
    <source>
        <dbReference type="Google" id="ProtNLM"/>
    </source>
</evidence>
<dbReference type="Proteomes" id="UP000076079">
    <property type="component" value="Chromosome"/>
</dbReference>
<organism evidence="2 3">
    <name type="scientific">Luteitalea pratensis</name>
    <dbReference type="NCBI Taxonomy" id="1855912"/>
    <lineage>
        <taxon>Bacteria</taxon>
        <taxon>Pseudomonadati</taxon>
        <taxon>Acidobacteriota</taxon>
        <taxon>Vicinamibacteria</taxon>
        <taxon>Vicinamibacterales</taxon>
        <taxon>Vicinamibacteraceae</taxon>
        <taxon>Luteitalea</taxon>
    </lineage>
</organism>
<proteinExistence type="predicted"/>
<evidence type="ECO:0000256" key="1">
    <source>
        <dbReference type="SAM" id="MobiDB-lite"/>
    </source>
</evidence>
<protein>
    <recommendedName>
        <fullName evidence="4">DUF3352 domain-containing protein</fullName>
    </recommendedName>
</protein>
<keyword evidence="3" id="KW-1185">Reference proteome</keyword>
<feature type="region of interest" description="Disordered" evidence="1">
    <location>
        <begin position="147"/>
        <end position="168"/>
    </location>
</feature>
<evidence type="ECO:0000313" key="2">
    <source>
        <dbReference type="EMBL" id="AMY11489.1"/>
    </source>
</evidence>
<dbReference type="KEGG" id="abac:LuPra_04739"/>
<dbReference type="PATRIC" id="fig|1813736.3.peg.4997"/>
<feature type="compositionally biased region" description="Low complexity" evidence="1">
    <location>
        <begin position="148"/>
        <end position="168"/>
    </location>
</feature>
<reference evidence="2 3" key="1">
    <citation type="journal article" date="2016" name="Genome Announc.">
        <title>First Complete Genome Sequence of a Subdivision 6 Acidobacterium Strain.</title>
        <authorList>
            <person name="Huang S."/>
            <person name="Vieira S."/>
            <person name="Bunk B."/>
            <person name="Riedel T."/>
            <person name="Sproer C."/>
            <person name="Overmann J."/>
        </authorList>
    </citation>
    <scope>NUCLEOTIDE SEQUENCE [LARGE SCALE GENOMIC DNA]</scope>
    <source>
        <strain evidence="3">DSM 100886 HEG_-6_39</strain>
    </source>
</reference>
<accession>A0A143PUK5</accession>
<gene>
    <name evidence="2" type="ORF">LuPra_04739</name>
</gene>
<dbReference type="EMBL" id="CP015136">
    <property type="protein sequence ID" value="AMY11489.1"/>
    <property type="molecule type" value="Genomic_DNA"/>
</dbReference>
<name>A0A143PUK5_LUTPR</name>
<evidence type="ECO:0000313" key="3">
    <source>
        <dbReference type="Proteomes" id="UP000076079"/>
    </source>
</evidence>